<name>A0ABD6C975_9EURY</name>
<protein>
    <submittedName>
        <fullName evidence="2">HalOD1 output domain-containing protein</fullName>
    </submittedName>
</protein>
<evidence type="ECO:0000313" key="2">
    <source>
        <dbReference type="EMBL" id="MFD1586447.1"/>
    </source>
</evidence>
<keyword evidence="3" id="KW-1185">Reference proteome</keyword>
<gene>
    <name evidence="2" type="ORF">ACFR9U_05600</name>
</gene>
<evidence type="ECO:0000313" key="3">
    <source>
        <dbReference type="Proteomes" id="UP001597119"/>
    </source>
</evidence>
<comment type="caution">
    <text evidence="2">The sequence shown here is derived from an EMBL/GenBank/DDBJ whole genome shotgun (WGS) entry which is preliminary data.</text>
</comment>
<dbReference type="InterPro" id="IPR040624">
    <property type="entry name" value="HalOD1"/>
</dbReference>
<dbReference type="Proteomes" id="UP001597119">
    <property type="component" value="Unassembled WGS sequence"/>
</dbReference>
<dbReference type="Pfam" id="PF18545">
    <property type="entry name" value="HalOD1"/>
    <property type="match status" value="1"/>
</dbReference>
<accession>A0ABD6C975</accession>
<proteinExistence type="predicted"/>
<feature type="domain" description="Halobacterial output" evidence="1">
    <location>
        <begin position="14"/>
        <end position="84"/>
    </location>
</feature>
<reference evidence="2 3" key="1">
    <citation type="journal article" date="2019" name="Int. J. Syst. Evol. Microbiol.">
        <title>The Global Catalogue of Microorganisms (GCM) 10K type strain sequencing project: providing services to taxonomists for standard genome sequencing and annotation.</title>
        <authorList>
            <consortium name="The Broad Institute Genomics Platform"/>
            <consortium name="The Broad Institute Genome Sequencing Center for Infectious Disease"/>
            <person name="Wu L."/>
            <person name="Ma J."/>
        </authorList>
    </citation>
    <scope>NUCLEOTIDE SEQUENCE [LARGE SCALE GENOMIC DNA]</scope>
    <source>
        <strain evidence="2 3">CGMCC 1.12125</strain>
    </source>
</reference>
<sequence>MEEVGRGSNVCEHATLSEKVITDIAKREGVSPTELTPLHAVVDPDALDALFQPTPDSVRMDGDVSFRYCGYRVTANADGCVELTRLDG</sequence>
<dbReference type="EMBL" id="JBHUDJ010000002">
    <property type="protein sequence ID" value="MFD1586447.1"/>
    <property type="molecule type" value="Genomic_DNA"/>
</dbReference>
<organism evidence="2 3">
    <name type="scientific">Halorientalis brevis</name>
    <dbReference type="NCBI Taxonomy" id="1126241"/>
    <lineage>
        <taxon>Archaea</taxon>
        <taxon>Methanobacteriati</taxon>
        <taxon>Methanobacteriota</taxon>
        <taxon>Stenosarchaea group</taxon>
        <taxon>Halobacteria</taxon>
        <taxon>Halobacteriales</taxon>
        <taxon>Haloarculaceae</taxon>
        <taxon>Halorientalis</taxon>
    </lineage>
</organism>
<dbReference type="AlphaFoldDB" id="A0ABD6C975"/>
<evidence type="ECO:0000259" key="1">
    <source>
        <dbReference type="Pfam" id="PF18545"/>
    </source>
</evidence>